<accession>A0A1H6VLC5</accession>
<dbReference type="Gene3D" id="3.20.20.80">
    <property type="entry name" value="Glycosidases"/>
    <property type="match status" value="1"/>
</dbReference>
<organism evidence="1 2">
    <name type="scientific">Cyclobacterium xiamenense</name>
    <dbReference type="NCBI Taxonomy" id="1297121"/>
    <lineage>
        <taxon>Bacteria</taxon>
        <taxon>Pseudomonadati</taxon>
        <taxon>Bacteroidota</taxon>
        <taxon>Cytophagia</taxon>
        <taxon>Cytophagales</taxon>
        <taxon>Cyclobacteriaceae</taxon>
        <taxon>Cyclobacterium</taxon>
    </lineage>
</organism>
<gene>
    <name evidence="1" type="ORF">SAMN05192553_102150</name>
</gene>
<dbReference type="EMBL" id="FNZH01000002">
    <property type="protein sequence ID" value="SEJ05428.1"/>
    <property type="molecule type" value="Genomic_DNA"/>
</dbReference>
<dbReference type="Proteomes" id="UP000199403">
    <property type="component" value="Unassembled WGS sequence"/>
</dbReference>
<reference evidence="2" key="1">
    <citation type="submission" date="2016-10" db="EMBL/GenBank/DDBJ databases">
        <authorList>
            <person name="Varghese N."/>
            <person name="Submissions S."/>
        </authorList>
    </citation>
    <scope>NUCLEOTIDE SEQUENCE [LARGE SCALE GENOMIC DNA]</scope>
    <source>
        <strain evidence="2">IBRC-M 10761</strain>
    </source>
</reference>
<name>A0A1H6VLC5_9BACT</name>
<evidence type="ECO:0008006" key="3">
    <source>
        <dbReference type="Google" id="ProtNLM"/>
    </source>
</evidence>
<dbReference type="SUPFAM" id="SSF51445">
    <property type="entry name" value="(Trans)glycosidases"/>
    <property type="match status" value="1"/>
</dbReference>
<keyword evidence="2" id="KW-1185">Reference proteome</keyword>
<dbReference type="STRING" id="1416801.SAMN05192553_102150"/>
<dbReference type="InterPro" id="IPR017853">
    <property type="entry name" value="GH"/>
</dbReference>
<dbReference type="OrthoDB" id="100605at2"/>
<dbReference type="AlphaFoldDB" id="A0A1H6VLC5"/>
<evidence type="ECO:0000313" key="2">
    <source>
        <dbReference type="Proteomes" id="UP000199403"/>
    </source>
</evidence>
<proteinExistence type="predicted"/>
<sequence>MKISPIKNVVFLTLFLLLFPFAVISQTIGERAFVKGIYGNPERMLTAGYQLDELGVNAVFVRRASLNPEFHATAKAQGCKVFVEFPTLNGKGYIETHPEAWPINAAGERAAPADWFMGICPTDPDFKSFRVEQLKETLRDYSVDGVFLDYLHWHAQFETDRPILPETCFCDRCTGLFEAAKALHIPSEGTAGRAQWVLENQEDVWREWRNEVLNQWVDDLGKILREEQHKALLGAFYCAWFPEDHGGALYKTLGIHVPALADRVDVLAPMLFHRMLARPVSWSGDYLKWLGQTITSAGPLVWPIVQAHDKPGEVSPEEFGKALQQGSSAPASGIMLFSEQSLLENPEKIQVMRDFYRGMRP</sequence>
<protein>
    <recommendedName>
        <fullName evidence="3">Glycosyl hydrolase-like 10</fullName>
    </recommendedName>
</protein>
<evidence type="ECO:0000313" key="1">
    <source>
        <dbReference type="EMBL" id="SEJ05428.1"/>
    </source>
</evidence>